<protein>
    <submittedName>
        <fullName evidence="1">Uncharacterized protein</fullName>
    </submittedName>
</protein>
<dbReference type="Proteomes" id="UP000821865">
    <property type="component" value="Chromosome 11"/>
</dbReference>
<evidence type="ECO:0000313" key="2">
    <source>
        <dbReference type="Proteomes" id="UP000821865"/>
    </source>
</evidence>
<name>A0ACB8DIQ2_DERSI</name>
<evidence type="ECO:0000313" key="1">
    <source>
        <dbReference type="EMBL" id="KAH7970322.1"/>
    </source>
</evidence>
<proteinExistence type="predicted"/>
<accession>A0ACB8DIQ2</accession>
<comment type="caution">
    <text evidence="1">The sequence shown here is derived from an EMBL/GenBank/DDBJ whole genome shotgun (WGS) entry which is preliminary data.</text>
</comment>
<reference evidence="1" key="1">
    <citation type="submission" date="2020-05" db="EMBL/GenBank/DDBJ databases">
        <title>Large-scale comparative analyses of tick genomes elucidate their genetic diversity and vector capacities.</title>
        <authorList>
            <person name="Jia N."/>
            <person name="Wang J."/>
            <person name="Shi W."/>
            <person name="Du L."/>
            <person name="Sun Y."/>
            <person name="Zhan W."/>
            <person name="Jiang J."/>
            <person name="Wang Q."/>
            <person name="Zhang B."/>
            <person name="Ji P."/>
            <person name="Sakyi L.B."/>
            <person name="Cui X."/>
            <person name="Yuan T."/>
            <person name="Jiang B."/>
            <person name="Yang W."/>
            <person name="Lam T.T.-Y."/>
            <person name="Chang Q."/>
            <person name="Ding S."/>
            <person name="Wang X."/>
            <person name="Zhu J."/>
            <person name="Ruan X."/>
            <person name="Zhao L."/>
            <person name="Wei J."/>
            <person name="Que T."/>
            <person name="Du C."/>
            <person name="Cheng J."/>
            <person name="Dai P."/>
            <person name="Han X."/>
            <person name="Huang E."/>
            <person name="Gao Y."/>
            <person name="Liu J."/>
            <person name="Shao H."/>
            <person name="Ye R."/>
            <person name="Li L."/>
            <person name="Wei W."/>
            <person name="Wang X."/>
            <person name="Wang C."/>
            <person name="Yang T."/>
            <person name="Huo Q."/>
            <person name="Li W."/>
            <person name="Guo W."/>
            <person name="Chen H."/>
            <person name="Zhou L."/>
            <person name="Ni X."/>
            <person name="Tian J."/>
            <person name="Zhou Y."/>
            <person name="Sheng Y."/>
            <person name="Liu T."/>
            <person name="Pan Y."/>
            <person name="Xia L."/>
            <person name="Li J."/>
            <person name="Zhao F."/>
            <person name="Cao W."/>
        </authorList>
    </citation>
    <scope>NUCLEOTIDE SEQUENCE</scope>
    <source>
        <strain evidence="1">Dsil-2018</strain>
    </source>
</reference>
<gene>
    <name evidence="1" type="ORF">HPB49_003767</name>
</gene>
<keyword evidence="2" id="KW-1185">Reference proteome</keyword>
<dbReference type="EMBL" id="CM023480">
    <property type="protein sequence ID" value="KAH7970322.1"/>
    <property type="molecule type" value="Genomic_DNA"/>
</dbReference>
<sequence>MVTVLPSRRRDPPIHVLNVYCPPHLPRVTFSELFYRALNTAARDPLVIVGDFNAPSLHWGYHYEKARGRKLKELISTLGLTLLTDPACPTRGGNSVTRDTCPDLSLTKHIRDATWENLEESLGSDHCLLRIAFSTLIVRKTWGTARLTDWPAFRTQPFLPLSSPDGYSAWAAHALSTQRSHTRVIQTTQAAPAVDPHLLHLWDARRGLLRRWRRHKLNRKLKARIAALTEEAAAYAAHLSDTNWVETCTKAAGQMGSRGTWRLFRSILDPSSTRGETQRQLRRALHGFPGTSAQLADKLRDRYLCRTVDLVGPEYHSSNLRKVHLIRSGKSSGSQVGQFFGPWTILHGNTTKGLLPPQVSLCKPTDE</sequence>
<organism evidence="1 2">
    <name type="scientific">Dermacentor silvarum</name>
    <name type="common">Tick</name>
    <dbReference type="NCBI Taxonomy" id="543639"/>
    <lineage>
        <taxon>Eukaryota</taxon>
        <taxon>Metazoa</taxon>
        <taxon>Ecdysozoa</taxon>
        <taxon>Arthropoda</taxon>
        <taxon>Chelicerata</taxon>
        <taxon>Arachnida</taxon>
        <taxon>Acari</taxon>
        <taxon>Parasitiformes</taxon>
        <taxon>Ixodida</taxon>
        <taxon>Ixodoidea</taxon>
        <taxon>Ixodidae</taxon>
        <taxon>Rhipicephalinae</taxon>
        <taxon>Dermacentor</taxon>
    </lineage>
</organism>